<accession>A0A438EZY8</accession>
<sequence length="393" mass="44600">MEEAKTMKAPMSSSIKLDKDKKGKSINSTMYRAMRGSLLYLIASRPDIIYLKGTMDISLWYPKSDNFELIGFLDVDFSDCRVERKSTSDTCHFLGHSLVSWHSKRPAEPSQPAQTKAHRKVKFDTTLFSTMEDYQSRMGWLPVVTFSEAIFPTLVRAFYSRVIYGLGGPLISTVRGVEIQLDPESICRIFNIPPVGLKVYESKTWPTLSSFEPREAIKRIFGLANAQGMGKPSAYSLTVSSKVLHHMIYFILLPRGGHRDEVYYLEAFLVDSILTERWIHLGYLMMMHMIPCYESSTRVLLYGRFLTKAHPGVEKEPEIRGGLDPQRGFEQREPKLDISLLQSEGIRFEATFSESMISEPTYIVGPSSQPSFTEPLRTEISPHQAPHAPNHAS</sequence>
<dbReference type="AlphaFoldDB" id="A0A438EZY8"/>
<protein>
    <recommendedName>
        <fullName evidence="2">Putative plant transposon protein domain-containing protein</fullName>
    </recommendedName>
</protein>
<dbReference type="PANTHER" id="PTHR11439:SF463">
    <property type="entry name" value="REVERSE TRANSCRIPTASE TY1_COPIA-TYPE DOMAIN-CONTAINING PROTEIN"/>
    <property type="match status" value="1"/>
</dbReference>
<dbReference type="PANTHER" id="PTHR11439">
    <property type="entry name" value="GAG-POL-RELATED RETROTRANSPOSON"/>
    <property type="match status" value="1"/>
</dbReference>
<proteinExistence type="predicted"/>
<dbReference type="InterPro" id="IPR046796">
    <property type="entry name" value="Transposase_32_dom"/>
</dbReference>
<reference evidence="3 4" key="1">
    <citation type="journal article" date="2018" name="PLoS Genet.">
        <title>Population sequencing reveals clonal diversity and ancestral inbreeding in the grapevine cultivar Chardonnay.</title>
        <authorList>
            <person name="Roach M.J."/>
            <person name="Johnson D.L."/>
            <person name="Bohlmann J."/>
            <person name="van Vuuren H.J."/>
            <person name="Jones S.J."/>
            <person name="Pretorius I.S."/>
            <person name="Schmidt S.A."/>
            <person name="Borneman A.R."/>
        </authorList>
    </citation>
    <scope>NUCLEOTIDE SEQUENCE [LARGE SCALE GENOMIC DNA]</scope>
    <source>
        <strain evidence="4">cv. Chardonnay</strain>
        <tissue evidence="3">Leaf</tissue>
    </source>
</reference>
<feature type="region of interest" description="Disordered" evidence="1">
    <location>
        <begin position="363"/>
        <end position="393"/>
    </location>
</feature>
<dbReference type="Pfam" id="PF20167">
    <property type="entry name" value="Transposase_32"/>
    <property type="match status" value="1"/>
</dbReference>
<evidence type="ECO:0000313" key="4">
    <source>
        <dbReference type="Proteomes" id="UP000288805"/>
    </source>
</evidence>
<evidence type="ECO:0000313" key="3">
    <source>
        <dbReference type="EMBL" id="RVW53317.1"/>
    </source>
</evidence>
<dbReference type="EMBL" id="QGNW01001150">
    <property type="protein sequence ID" value="RVW53317.1"/>
    <property type="molecule type" value="Genomic_DNA"/>
</dbReference>
<name>A0A438EZY8_VITVI</name>
<evidence type="ECO:0000256" key="1">
    <source>
        <dbReference type="SAM" id="MobiDB-lite"/>
    </source>
</evidence>
<dbReference type="Proteomes" id="UP000288805">
    <property type="component" value="Unassembled WGS sequence"/>
</dbReference>
<comment type="caution">
    <text evidence="3">The sequence shown here is derived from an EMBL/GenBank/DDBJ whole genome shotgun (WGS) entry which is preliminary data.</text>
</comment>
<evidence type="ECO:0000259" key="2">
    <source>
        <dbReference type="Pfam" id="PF20167"/>
    </source>
</evidence>
<feature type="domain" description="Putative plant transposon protein" evidence="2">
    <location>
        <begin position="137"/>
        <end position="307"/>
    </location>
</feature>
<gene>
    <name evidence="3" type="ORF">CK203_088524</name>
</gene>
<organism evidence="3 4">
    <name type="scientific">Vitis vinifera</name>
    <name type="common">Grape</name>
    <dbReference type="NCBI Taxonomy" id="29760"/>
    <lineage>
        <taxon>Eukaryota</taxon>
        <taxon>Viridiplantae</taxon>
        <taxon>Streptophyta</taxon>
        <taxon>Embryophyta</taxon>
        <taxon>Tracheophyta</taxon>
        <taxon>Spermatophyta</taxon>
        <taxon>Magnoliopsida</taxon>
        <taxon>eudicotyledons</taxon>
        <taxon>Gunneridae</taxon>
        <taxon>Pentapetalae</taxon>
        <taxon>rosids</taxon>
        <taxon>Vitales</taxon>
        <taxon>Vitaceae</taxon>
        <taxon>Viteae</taxon>
        <taxon>Vitis</taxon>
    </lineage>
</organism>